<dbReference type="PANTHER" id="PTHR30405">
    <property type="entry name" value="TRANSPOSASE"/>
    <property type="match status" value="1"/>
</dbReference>
<evidence type="ECO:0000313" key="12">
    <source>
        <dbReference type="EMBL" id="EEQ54782.1"/>
    </source>
</evidence>
<keyword evidence="7" id="KW-0233">DNA recombination</keyword>
<dbReference type="InterPro" id="IPR021027">
    <property type="entry name" value="Transposase_put_HTH"/>
</dbReference>
<evidence type="ECO:0000256" key="8">
    <source>
        <dbReference type="SAM" id="MobiDB-lite"/>
    </source>
</evidence>
<proteinExistence type="inferred from homology"/>
<feature type="domain" description="Transposase putative helix-turn-helix" evidence="11">
    <location>
        <begin position="1"/>
        <end position="37"/>
    </location>
</feature>
<dbReference type="AlphaFoldDB" id="C5E9T8"/>
<dbReference type="Pfam" id="PF07282">
    <property type="entry name" value="Cas12f1-like_TNB"/>
    <property type="match status" value="1"/>
</dbReference>
<evidence type="ECO:0000259" key="11">
    <source>
        <dbReference type="Pfam" id="PF12323"/>
    </source>
</evidence>
<reference evidence="12" key="1">
    <citation type="submission" date="2008-08" db="EMBL/GenBank/DDBJ databases">
        <title>Annotation of Bifidobacterium longum subsp. infantis CCUG 52486.</title>
        <authorList>
            <consortium name="The Broad Institute Genome Sequencing Platform"/>
            <person name="Gougoulias C."/>
            <person name="Tuohy K.M."/>
            <person name="Gibson G.R."/>
            <person name="Ward D."/>
            <person name="Mehta T."/>
            <person name="Young S."/>
            <person name="Jaffe D."/>
            <person name="Gnerre S."/>
            <person name="Berlin A."/>
            <person name="Heiman D."/>
            <person name="Hepburn T."/>
            <person name="Shea T."/>
            <person name="Sykes S."/>
            <person name="Alvarado L."/>
            <person name="Kodira C."/>
            <person name="Borodovsky M."/>
            <person name="Lander E."/>
            <person name="Galagan J."/>
            <person name="Nusbaum C."/>
            <person name="Birren B."/>
        </authorList>
    </citation>
    <scope>NUCLEOTIDE SEQUENCE [LARGE SCALE GENOMIC DNA]</scope>
    <source>
        <strain evidence="12">CCUG 52486</strain>
    </source>
</reference>
<accession>C5E9T8</accession>
<comment type="similarity">
    <text evidence="2">In the N-terminal section; belongs to the transposase 2 family.</text>
</comment>
<feature type="region of interest" description="Disordered" evidence="8">
    <location>
        <begin position="101"/>
        <end position="124"/>
    </location>
</feature>
<dbReference type="RefSeq" id="WP_007051842.1">
    <property type="nucleotide sequence ID" value="NZ_DS990239.1"/>
</dbReference>
<organism evidence="12">
    <name type="scientific">Bifidobacterium longum subsp. infantis CCUG 52486</name>
    <dbReference type="NCBI Taxonomy" id="537937"/>
    <lineage>
        <taxon>Bacteria</taxon>
        <taxon>Bacillati</taxon>
        <taxon>Actinomycetota</taxon>
        <taxon>Actinomycetes</taxon>
        <taxon>Bifidobacteriales</taxon>
        <taxon>Bifidobacteriaceae</taxon>
        <taxon>Bifidobacterium</taxon>
    </lineage>
</organism>
<feature type="domain" description="Cas12f1-like TNB" evidence="10">
    <location>
        <begin position="326"/>
        <end position="393"/>
    </location>
</feature>
<evidence type="ECO:0000256" key="2">
    <source>
        <dbReference type="ARBA" id="ARBA00011044"/>
    </source>
</evidence>
<dbReference type="InterPro" id="IPR010095">
    <property type="entry name" value="Cas12f1-like_TNB"/>
</dbReference>
<evidence type="ECO:0000256" key="1">
    <source>
        <dbReference type="ARBA" id="ARBA00008761"/>
    </source>
</evidence>
<evidence type="ECO:0000256" key="3">
    <source>
        <dbReference type="ARBA" id="ARBA00022578"/>
    </source>
</evidence>
<name>C5E9T8_BIFLI</name>
<gene>
    <name evidence="12" type="ORF">BLIG_00733</name>
</gene>
<evidence type="ECO:0000256" key="5">
    <source>
        <dbReference type="ARBA" id="ARBA00022833"/>
    </source>
</evidence>
<keyword evidence="6" id="KW-0238">DNA-binding</keyword>
<keyword evidence="4" id="KW-0479">Metal-binding</keyword>
<dbReference type="Proteomes" id="UP000005084">
    <property type="component" value="Unassembled WGS sequence"/>
</dbReference>
<feature type="domain" description="Probable transposase IS891/IS1136/IS1341" evidence="9">
    <location>
        <begin position="179"/>
        <end position="293"/>
    </location>
</feature>
<feature type="compositionally biased region" description="Basic residues" evidence="8">
    <location>
        <begin position="103"/>
        <end position="121"/>
    </location>
</feature>
<protein>
    <submittedName>
        <fullName evidence="12">Transposase, IS605 OrfB family</fullName>
    </submittedName>
</protein>
<dbReference type="GO" id="GO:0003677">
    <property type="term" value="F:DNA binding"/>
    <property type="evidence" value="ECO:0007669"/>
    <property type="project" value="UniProtKB-KW"/>
</dbReference>
<dbReference type="InterPro" id="IPR051399">
    <property type="entry name" value="RNA-guided_DNA_endo/Transpos"/>
</dbReference>
<evidence type="ECO:0000256" key="7">
    <source>
        <dbReference type="ARBA" id="ARBA00023172"/>
    </source>
</evidence>
<sequence length="448" mass="50790">MRKGIKVALDPTPRQEQALWSHAGAARFAFNIALLHIRSQLSGCTPVQDKGRADWSMPALRRWWNEWKREIAPWWNENSKEAYNTGLQSLSDAFSNYFDSRSGTRKGRRMGWPRPRKRSKTTPRFTYTTGSFGVADDHGLKLPRIGRVHCMENVRRLVGDARITRMTIRHEGGRWYASLSVECDEPQPAANLKGSIGIDLGVRTFATLSDGTMIANPHRMKLIARKQRRLSRRLSRRHKGSKRWVEAKRENSKLANRAANQRRDMLDKTTTMLAATYRDISIEDLNVKGMSRRNKPKEDPGRPGEYLPNGRARKSGLNREILDQGFGMFRRMLEYKCARTGARLHVIDRWYPSSKTCSGCGTVKTKLSLNTRTYVCHTCGLVMDRDLNAAINIQVAGSAPETLNARGGNTRRTPGAHSPNETRTKQPHPKGMRLGANTRKSVLQAKTN</sequence>
<dbReference type="HOGENOM" id="CLU_032903_0_2_11"/>
<evidence type="ECO:0000256" key="4">
    <source>
        <dbReference type="ARBA" id="ARBA00022723"/>
    </source>
</evidence>
<dbReference type="InterPro" id="IPR053470">
    <property type="entry name" value="RNA-guided_DNA_endonuclease"/>
</dbReference>
<dbReference type="EMBL" id="DS990239">
    <property type="protein sequence ID" value="EEQ54782.1"/>
    <property type="molecule type" value="Genomic_DNA"/>
</dbReference>
<keyword evidence="3" id="KW-0815">Transposition</keyword>
<dbReference type="GO" id="GO:0006310">
    <property type="term" value="P:DNA recombination"/>
    <property type="evidence" value="ECO:0007669"/>
    <property type="project" value="UniProtKB-KW"/>
</dbReference>
<evidence type="ECO:0000259" key="9">
    <source>
        <dbReference type="Pfam" id="PF01385"/>
    </source>
</evidence>
<comment type="similarity">
    <text evidence="1">In the C-terminal section; belongs to the transposase 35 family.</text>
</comment>
<dbReference type="GO" id="GO:0046872">
    <property type="term" value="F:metal ion binding"/>
    <property type="evidence" value="ECO:0007669"/>
    <property type="project" value="UniProtKB-KW"/>
</dbReference>
<evidence type="ECO:0000259" key="10">
    <source>
        <dbReference type="Pfam" id="PF07282"/>
    </source>
</evidence>
<dbReference type="PANTHER" id="PTHR30405:SF25">
    <property type="entry name" value="RNA-GUIDED DNA ENDONUCLEASE INSQ-RELATED"/>
    <property type="match status" value="1"/>
</dbReference>
<dbReference type="NCBIfam" id="NF038280">
    <property type="entry name" value="IS607_TnpB"/>
    <property type="match status" value="1"/>
</dbReference>
<dbReference type="Pfam" id="PF01385">
    <property type="entry name" value="OrfB_IS605"/>
    <property type="match status" value="1"/>
</dbReference>
<dbReference type="NCBIfam" id="NF040570">
    <property type="entry name" value="guided_TnpB"/>
    <property type="match status" value="1"/>
</dbReference>
<keyword evidence="5" id="KW-0862">Zinc</keyword>
<feature type="region of interest" description="Disordered" evidence="8">
    <location>
        <begin position="288"/>
        <end position="312"/>
    </location>
</feature>
<feature type="region of interest" description="Disordered" evidence="8">
    <location>
        <begin position="401"/>
        <end position="448"/>
    </location>
</feature>
<dbReference type="GO" id="GO:0032196">
    <property type="term" value="P:transposition"/>
    <property type="evidence" value="ECO:0007669"/>
    <property type="project" value="UniProtKB-KW"/>
</dbReference>
<feature type="compositionally biased region" description="Polar residues" evidence="8">
    <location>
        <begin position="438"/>
        <end position="448"/>
    </location>
</feature>
<dbReference type="Pfam" id="PF12323">
    <property type="entry name" value="HTH_OrfB_IS605"/>
    <property type="match status" value="1"/>
</dbReference>
<dbReference type="InterPro" id="IPR001959">
    <property type="entry name" value="Transposase"/>
</dbReference>
<evidence type="ECO:0000256" key="6">
    <source>
        <dbReference type="ARBA" id="ARBA00023125"/>
    </source>
</evidence>